<evidence type="ECO:0000313" key="4">
    <source>
        <dbReference type="Proteomes" id="UP000076586"/>
    </source>
</evidence>
<reference evidence="4" key="2">
    <citation type="journal article" date="2017" name="Genome Announc.">
        <title>Draft genome sequence of Paludibacter jiangxiensis NM7(T), a propionate-producing fermentative bacterium.</title>
        <authorList>
            <person name="Qiu Y.-L."/>
            <person name="Tourlousse D.M."/>
            <person name="Matsuura N."/>
            <person name="Ohashi A."/>
            <person name="Sekiguchi Y."/>
        </authorList>
    </citation>
    <scope>NUCLEOTIDE SEQUENCE [LARGE SCALE GENOMIC DNA]</scope>
    <source>
        <strain evidence="4">NM7</strain>
    </source>
</reference>
<accession>A0A170YK88</accession>
<dbReference type="RefSeq" id="WP_084252221.1">
    <property type="nucleotide sequence ID" value="NZ_BDCR01000001.1"/>
</dbReference>
<dbReference type="PANTHER" id="PTHR42951:SF22">
    <property type="entry name" value="METALLO BETA-LACTAMASE SUPERFAMILY LIPOPROTEIN"/>
    <property type="match status" value="1"/>
</dbReference>
<evidence type="ECO:0000256" key="1">
    <source>
        <dbReference type="SAM" id="SignalP"/>
    </source>
</evidence>
<dbReference type="Pfam" id="PF00753">
    <property type="entry name" value="Lactamase_B"/>
    <property type="match status" value="1"/>
</dbReference>
<sequence length="271" mass="30256">MLTYRRGLTFVLALAIATIALSAQVFQNAQLTISKLKEHVWIGETSDNCTMYIIEGTKKALLIDTGMRCDSLDKIVRKITNKPLEVVLTHGHNDHAGNIGYFGSVFMHKADLFMVQGYKGKINFVDEGYVFDLGDRKIEVCYTPAHTPGSIILLDRANGDCYSGDAFGSNQVWLQLQPLSPITDYIKACKRMLTLIDNGIPRIYCGHYVYLKKPIGKEYMTKMLTLAEELKNGTAKDIKPFRSDAPLAGYHGPLIASKEDIAIVYDPEILK</sequence>
<organism evidence="3 4">
    <name type="scientific">Paludibacter jiangxiensis</name>
    <dbReference type="NCBI Taxonomy" id="681398"/>
    <lineage>
        <taxon>Bacteria</taxon>
        <taxon>Pseudomonadati</taxon>
        <taxon>Bacteroidota</taxon>
        <taxon>Bacteroidia</taxon>
        <taxon>Bacteroidales</taxon>
        <taxon>Paludibacteraceae</taxon>
        <taxon>Paludibacter</taxon>
    </lineage>
</organism>
<proteinExistence type="predicted"/>
<comment type="caution">
    <text evidence="3">The sequence shown here is derived from an EMBL/GenBank/DDBJ whole genome shotgun (WGS) entry which is preliminary data.</text>
</comment>
<keyword evidence="4" id="KW-1185">Reference proteome</keyword>
<dbReference type="InterPro" id="IPR050855">
    <property type="entry name" value="NDM-1-like"/>
</dbReference>
<dbReference type="SUPFAM" id="SSF56281">
    <property type="entry name" value="Metallo-hydrolase/oxidoreductase"/>
    <property type="match status" value="1"/>
</dbReference>
<dbReference type="STRING" id="681398.PJIAN_1457"/>
<dbReference type="InterPro" id="IPR001279">
    <property type="entry name" value="Metallo-B-lactamas"/>
</dbReference>
<dbReference type="Gene3D" id="3.60.15.10">
    <property type="entry name" value="Ribonuclease Z/Hydroxyacylglutathione hydrolase-like"/>
    <property type="match status" value="1"/>
</dbReference>
<dbReference type="SMART" id="SM00849">
    <property type="entry name" value="Lactamase_B"/>
    <property type="match status" value="1"/>
</dbReference>
<gene>
    <name evidence="3" type="ORF">PJIAN_1457</name>
</gene>
<keyword evidence="1" id="KW-0732">Signal</keyword>
<name>A0A170YK88_9BACT</name>
<feature type="signal peptide" evidence="1">
    <location>
        <begin position="1"/>
        <end position="22"/>
    </location>
</feature>
<dbReference type="AlphaFoldDB" id="A0A170YK88"/>
<dbReference type="InterPro" id="IPR036866">
    <property type="entry name" value="RibonucZ/Hydroxyglut_hydro"/>
</dbReference>
<reference evidence="4" key="1">
    <citation type="submission" date="2016-04" db="EMBL/GenBank/DDBJ databases">
        <title>Draft genome sequence of Paludibacter jiangxiensis strain NM7.</title>
        <authorList>
            <person name="Qiu Y."/>
            <person name="Matsuura N."/>
            <person name="Ohashi A."/>
            <person name="Tourlousse M.D."/>
            <person name="Sekiguchi Y."/>
        </authorList>
    </citation>
    <scope>NUCLEOTIDE SEQUENCE [LARGE SCALE GENOMIC DNA]</scope>
    <source>
        <strain evidence="4">NM7</strain>
    </source>
</reference>
<evidence type="ECO:0000259" key="2">
    <source>
        <dbReference type="SMART" id="SM00849"/>
    </source>
</evidence>
<dbReference type="OrthoDB" id="9802248at2"/>
<evidence type="ECO:0000313" key="3">
    <source>
        <dbReference type="EMBL" id="GAT61870.1"/>
    </source>
</evidence>
<feature type="chain" id="PRO_5007904860" evidence="1">
    <location>
        <begin position="23"/>
        <end position="271"/>
    </location>
</feature>
<dbReference type="EMBL" id="BDCR01000001">
    <property type="protein sequence ID" value="GAT61870.1"/>
    <property type="molecule type" value="Genomic_DNA"/>
</dbReference>
<protein>
    <submittedName>
        <fullName evidence="3">Glyoxylase, beta-lactamase superfamily II</fullName>
    </submittedName>
</protein>
<dbReference type="Proteomes" id="UP000076586">
    <property type="component" value="Unassembled WGS sequence"/>
</dbReference>
<dbReference type="PANTHER" id="PTHR42951">
    <property type="entry name" value="METALLO-BETA-LACTAMASE DOMAIN-CONTAINING"/>
    <property type="match status" value="1"/>
</dbReference>
<feature type="domain" description="Metallo-beta-lactamase" evidence="2">
    <location>
        <begin position="48"/>
        <end position="207"/>
    </location>
</feature>